<evidence type="ECO:0000313" key="2">
    <source>
        <dbReference type="EMBL" id="OGM16680.1"/>
    </source>
</evidence>
<feature type="transmembrane region" description="Helical" evidence="1">
    <location>
        <begin position="45"/>
        <end position="67"/>
    </location>
</feature>
<gene>
    <name evidence="2" type="ORF">A2V55_01035</name>
</gene>
<comment type="caution">
    <text evidence="2">The sequence shown here is derived from an EMBL/GenBank/DDBJ whole genome shotgun (WGS) entry which is preliminary data.</text>
</comment>
<organism evidence="2 3">
    <name type="scientific">Candidatus Woesebacteria bacterium RBG_19FT_COMBO_37_29</name>
    <dbReference type="NCBI Taxonomy" id="1802486"/>
    <lineage>
        <taxon>Bacteria</taxon>
        <taxon>Candidatus Woeseibacteriota</taxon>
    </lineage>
</organism>
<dbReference type="AlphaFoldDB" id="A0A1F7XNX0"/>
<evidence type="ECO:0000313" key="3">
    <source>
        <dbReference type="Proteomes" id="UP000178401"/>
    </source>
</evidence>
<keyword evidence="1" id="KW-1133">Transmembrane helix</keyword>
<accession>A0A1F7XNX0</accession>
<keyword evidence="1" id="KW-0812">Transmembrane</keyword>
<evidence type="ECO:0000256" key="1">
    <source>
        <dbReference type="SAM" id="Phobius"/>
    </source>
</evidence>
<reference evidence="2 3" key="1">
    <citation type="journal article" date="2016" name="Nat. Commun.">
        <title>Thousands of microbial genomes shed light on interconnected biogeochemical processes in an aquifer system.</title>
        <authorList>
            <person name="Anantharaman K."/>
            <person name="Brown C.T."/>
            <person name="Hug L.A."/>
            <person name="Sharon I."/>
            <person name="Castelle C.J."/>
            <person name="Probst A.J."/>
            <person name="Thomas B.C."/>
            <person name="Singh A."/>
            <person name="Wilkins M.J."/>
            <person name="Karaoz U."/>
            <person name="Brodie E.L."/>
            <person name="Williams K.H."/>
            <person name="Hubbard S.S."/>
            <person name="Banfield J.F."/>
        </authorList>
    </citation>
    <scope>NUCLEOTIDE SEQUENCE [LARGE SCALE GENOMIC DNA]</scope>
</reference>
<feature type="transmembrane region" description="Helical" evidence="1">
    <location>
        <begin position="21"/>
        <end position="39"/>
    </location>
</feature>
<keyword evidence="1" id="KW-0472">Membrane</keyword>
<dbReference type="EMBL" id="MGFY01000014">
    <property type="protein sequence ID" value="OGM16680.1"/>
    <property type="molecule type" value="Genomic_DNA"/>
</dbReference>
<sequence length="113" mass="13133">MKRLKTKRIEKVKRRRNFFPTLVLTLIFWLLTSLIIYLFDPSLTGAVPLFFASFFISIFLTLSLIFANSRRGILFSSGIFMFLILRYFGVGNILNLILILAIITAFEIYLSKN</sequence>
<proteinExistence type="predicted"/>
<feature type="transmembrane region" description="Helical" evidence="1">
    <location>
        <begin position="79"/>
        <end position="106"/>
    </location>
</feature>
<name>A0A1F7XNX0_9BACT</name>
<dbReference type="Proteomes" id="UP000178401">
    <property type="component" value="Unassembled WGS sequence"/>
</dbReference>
<protein>
    <submittedName>
        <fullName evidence="2">Uncharacterized protein</fullName>
    </submittedName>
</protein>